<accession>A0A0A8ZHQ6</accession>
<protein>
    <submittedName>
        <fullName evidence="1">Uncharacterized protein</fullName>
    </submittedName>
</protein>
<reference evidence="1" key="2">
    <citation type="journal article" date="2015" name="Data Brief">
        <title>Shoot transcriptome of the giant reed, Arundo donax.</title>
        <authorList>
            <person name="Barrero R.A."/>
            <person name="Guerrero F.D."/>
            <person name="Moolhuijzen P."/>
            <person name="Goolsby J.A."/>
            <person name="Tidwell J."/>
            <person name="Bellgard S.E."/>
            <person name="Bellgard M.I."/>
        </authorList>
    </citation>
    <scope>NUCLEOTIDE SEQUENCE</scope>
    <source>
        <tissue evidence="1">Shoot tissue taken approximately 20 cm above the soil surface</tissue>
    </source>
</reference>
<evidence type="ECO:0000313" key="1">
    <source>
        <dbReference type="EMBL" id="JAD38924.1"/>
    </source>
</evidence>
<proteinExistence type="predicted"/>
<name>A0A0A8ZHQ6_ARUDO</name>
<sequence length="34" mass="3955">MEQNKCSPNQSSRAVMLRKEMIYSICKLQVYSTS</sequence>
<dbReference type="AlphaFoldDB" id="A0A0A8ZHQ6"/>
<reference evidence="1" key="1">
    <citation type="submission" date="2014-09" db="EMBL/GenBank/DDBJ databases">
        <authorList>
            <person name="Magalhaes I.L.F."/>
            <person name="Oliveira U."/>
            <person name="Santos F.R."/>
            <person name="Vidigal T.H.D.A."/>
            <person name="Brescovit A.D."/>
            <person name="Santos A.J."/>
        </authorList>
    </citation>
    <scope>NUCLEOTIDE SEQUENCE</scope>
    <source>
        <tissue evidence="1">Shoot tissue taken approximately 20 cm above the soil surface</tissue>
    </source>
</reference>
<dbReference type="EMBL" id="GBRH01258971">
    <property type="protein sequence ID" value="JAD38924.1"/>
    <property type="molecule type" value="Transcribed_RNA"/>
</dbReference>
<organism evidence="1">
    <name type="scientific">Arundo donax</name>
    <name type="common">Giant reed</name>
    <name type="synonym">Donax arundinaceus</name>
    <dbReference type="NCBI Taxonomy" id="35708"/>
    <lineage>
        <taxon>Eukaryota</taxon>
        <taxon>Viridiplantae</taxon>
        <taxon>Streptophyta</taxon>
        <taxon>Embryophyta</taxon>
        <taxon>Tracheophyta</taxon>
        <taxon>Spermatophyta</taxon>
        <taxon>Magnoliopsida</taxon>
        <taxon>Liliopsida</taxon>
        <taxon>Poales</taxon>
        <taxon>Poaceae</taxon>
        <taxon>PACMAD clade</taxon>
        <taxon>Arundinoideae</taxon>
        <taxon>Arundineae</taxon>
        <taxon>Arundo</taxon>
    </lineage>
</organism>